<dbReference type="EMBL" id="CP093257">
    <property type="protein sequence ID" value="UNH41020.1"/>
    <property type="molecule type" value="Genomic_DNA"/>
</dbReference>
<proteinExistence type="predicted"/>
<organism evidence="1 2">
    <name type="scientific">Moellerella wisconsensis</name>
    <dbReference type="NCBI Taxonomy" id="158849"/>
    <lineage>
        <taxon>Bacteria</taxon>
        <taxon>Pseudomonadati</taxon>
        <taxon>Pseudomonadota</taxon>
        <taxon>Gammaproteobacteria</taxon>
        <taxon>Enterobacterales</taxon>
        <taxon>Morganellaceae</taxon>
        <taxon>Moellerella</taxon>
    </lineage>
</organism>
<geneLocation type="plasmid" evidence="1 2">
    <name>pW1-b</name>
</geneLocation>
<protein>
    <submittedName>
        <fullName evidence="1">Uncharacterized protein</fullName>
    </submittedName>
</protein>
<gene>
    <name evidence="1" type="ORF">MNY70_18280</name>
</gene>
<evidence type="ECO:0000313" key="1">
    <source>
        <dbReference type="EMBL" id="UNH41020.1"/>
    </source>
</evidence>
<name>A0ACD3YDI2_9GAMM</name>
<reference evidence="1" key="1">
    <citation type="submission" date="2022-03" db="EMBL/GenBank/DDBJ databases">
        <title>ESBL-producing Moellerella wisconsensis and Escherichia marmotae isolated from wild game meat.</title>
        <authorList>
            <person name="Biggel M."/>
        </authorList>
    </citation>
    <scope>NUCLEOTIDE SEQUENCE</scope>
    <source>
        <strain evidence="1">W1</strain>
    </source>
</reference>
<sequence>MKFKIYFYLLLSILFVIISAYTLGGKSAKKSFEIKRRREESVRLKKTIEVKKEVDNEVRQMEDGGANNELRNSWMRK</sequence>
<dbReference type="Proteomes" id="UP000829420">
    <property type="component" value="Plasmid pW1-b"/>
</dbReference>
<keyword evidence="1" id="KW-0614">Plasmid</keyword>
<evidence type="ECO:0000313" key="2">
    <source>
        <dbReference type="Proteomes" id="UP000829420"/>
    </source>
</evidence>
<accession>A0ACD3YDI2</accession>
<keyword evidence="2" id="KW-1185">Reference proteome</keyword>